<feature type="compositionally biased region" description="Polar residues" evidence="1">
    <location>
        <begin position="377"/>
        <end position="395"/>
    </location>
</feature>
<dbReference type="RefSeq" id="XP_010255190.1">
    <property type="nucleotide sequence ID" value="XM_010256888.1"/>
</dbReference>
<feature type="compositionally biased region" description="Polar residues" evidence="1">
    <location>
        <begin position="260"/>
        <end position="278"/>
    </location>
</feature>
<feature type="compositionally biased region" description="Basic and acidic residues" evidence="1">
    <location>
        <begin position="404"/>
        <end position="419"/>
    </location>
</feature>
<keyword evidence="2" id="KW-1185">Reference proteome</keyword>
<reference evidence="3" key="1">
    <citation type="submission" date="2025-08" db="UniProtKB">
        <authorList>
            <consortium name="RefSeq"/>
        </authorList>
    </citation>
    <scope>IDENTIFICATION</scope>
</reference>
<organism evidence="2 3">
    <name type="scientific">Nelumbo nucifera</name>
    <name type="common">Sacred lotus</name>
    <dbReference type="NCBI Taxonomy" id="4432"/>
    <lineage>
        <taxon>Eukaryota</taxon>
        <taxon>Viridiplantae</taxon>
        <taxon>Streptophyta</taxon>
        <taxon>Embryophyta</taxon>
        <taxon>Tracheophyta</taxon>
        <taxon>Spermatophyta</taxon>
        <taxon>Magnoliopsida</taxon>
        <taxon>Proteales</taxon>
        <taxon>Nelumbonaceae</taxon>
        <taxon>Nelumbo</taxon>
    </lineage>
</organism>
<accession>A0A1U7ZPB5</accession>
<feature type="compositionally biased region" description="Polar residues" evidence="1">
    <location>
        <begin position="61"/>
        <end position="86"/>
    </location>
</feature>
<protein>
    <submittedName>
        <fullName evidence="3">Vegetative cell wall protein gp1-like</fullName>
    </submittedName>
</protein>
<feature type="compositionally biased region" description="Polar residues" evidence="1">
    <location>
        <begin position="215"/>
        <end position="228"/>
    </location>
</feature>
<feature type="region of interest" description="Disordered" evidence="1">
    <location>
        <begin position="22"/>
        <end position="464"/>
    </location>
</feature>
<feature type="compositionally biased region" description="Polar residues" evidence="1">
    <location>
        <begin position="30"/>
        <end position="39"/>
    </location>
</feature>
<feature type="region of interest" description="Disordered" evidence="1">
    <location>
        <begin position="523"/>
        <end position="552"/>
    </location>
</feature>
<name>A0A1U7ZPB5_NELNU</name>
<evidence type="ECO:0000313" key="2">
    <source>
        <dbReference type="Proteomes" id="UP000189703"/>
    </source>
</evidence>
<feature type="compositionally biased region" description="Low complexity" evidence="1">
    <location>
        <begin position="191"/>
        <end position="214"/>
    </location>
</feature>
<evidence type="ECO:0000313" key="3">
    <source>
        <dbReference type="RefSeq" id="XP_010255190.1"/>
    </source>
</evidence>
<sequence length="622" mass="66947">MAEQPIRQPFRFLFWSLGSASAPFRAPVGTQPQPRSTTVAPNQQPAAVQPPAPAPLPPPKTESQPPSQVGSQSLSPSHTSPPSQIGPQAPSPSPTAPTLRIGSRSPSPPQSQVITLTPSQPPSPSRTAPTSRIGSQPPSPPQSQVVTLTPQPPSPYPTVPTSRIGSQPPSPPLAAPPLGVISHPPSPPQPQVVTSSLQPPSPSLTASQPSSKSQPLTTTSTHTPDSQHPSPPTRQHLIQSIDQTGSQAPFPTRQALPLTARSQSPPTSQPDETSQTQAVLFPHLQHYSQSPQVKSSPKPVYLSPTQNLSQPSSQLEEETNQPTKSMPILPIISEPSAIINDLIPPSESEERKDEKKSIQELRTEDKSIAPVDEEPKQQTTVELHSMASRSITASKGPSRIAPQAEKKQLEKQAVPDKKKIAMAGFKGREKKAVAMKTKERSLDNELHLKPTTSKSERTPLHKEIKEDVSRFVHKLTMGYPKQSIDEHPASIITLAGVNRGAAMHMGTELENTDEAVPIQKGYKLNQDDQGEGTDDGEDTPDASSDDPEMGEDALSTTFVNSNAQSINNSLLFDSSFYESNPGVRIVHHHNKPMDTVNLNTETKSYEAHKTSFNITSGSEAHL</sequence>
<dbReference type="Proteomes" id="UP000189703">
    <property type="component" value="Unplaced"/>
</dbReference>
<feature type="compositionally biased region" description="Polar residues" evidence="1">
    <location>
        <begin position="303"/>
        <end position="324"/>
    </location>
</feature>
<proteinExistence type="predicted"/>
<dbReference type="PANTHER" id="PTHR33472:SF24">
    <property type="entry name" value="VEGETATIVE CELL WALL PROTEIN GP1-LIKE"/>
    <property type="match status" value="1"/>
</dbReference>
<gene>
    <name evidence="3" type="primary">LOC104595936</name>
</gene>
<dbReference type="AlphaFoldDB" id="A0A1U7ZPB5"/>
<feature type="compositionally biased region" description="Low complexity" evidence="1">
    <location>
        <begin position="287"/>
        <end position="301"/>
    </location>
</feature>
<dbReference type="PANTHER" id="PTHR33472">
    <property type="entry name" value="OS01G0106600 PROTEIN"/>
    <property type="match status" value="1"/>
</dbReference>
<feature type="compositionally biased region" description="Pro residues" evidence="1">
    <location>
        <begin position="48"/>
        <end position="60"/>
    </location>
</feature>
<feature type="compositionally biased region" description="Polar residues" evidence="1">
    <location>
        <begin position="236"/>
        <end position="249"/>
    </location>
</feature>
<dbReference type="KEGG" id="nnu:104595936"/>
<dbReference type="OMA" id="GCRVGCN"/>
<dbReference type="OrthoDB" id="1709592at2759"/>
<feature type="compositionally biased region" description="Basic and acidic residues" evidence="1">
    <location>
        <begin position="426"/>
        <end position="464"/>
    </location>
</feature>
<dbReference type="GeneID" id="104595936"/>
<feature type="compositionally biased region" description="Acidic residues" evidence="1">
    <location>
        <begin position="528"/>
        <end position="551"/>
    </location>
</feature>
<feature type="compositionally biased region" description="Basic and acidic residues" evidence="1">
    <location>
        <begin position="348"/>
        <end position="367"/>
    </location>
</feature>
<evidence type="ECO:0000256" key="1">
    <source>
        <dbReference type="SAM" id="MobiDB-lite"/>
    </source>
</evidence>
<dbReference type="eggNOG" id="ENOG502QQ4J">
    <property type="taxonomic scope" value="Eukaryota"/>
</dbReference>